<keyword evidence="2" id="KW-1185">Reference proteome</keyword>
<gene>
    <name evidence="1" type="ORF">CR513_61345</name>
</gene>
<reference evidence="1" key="1">
    <citation type="submission" date="2018-05" db="EMBL/GenBank/DDBJ databases">
        <title>Draft genome of Mucuna pruriens seed.</title>
        <authorList>
            <person name="Nnadi N.E."/>
            <person name="Vos R."/>
            <person name="Hasami M.H."/>
            <person name="Devisetty U.K."/>
            <person name="Aguiy J.C."/>
        </authorList>
    </citation>
    <scope>NUCLEOTIDE SEQUENCE [LARGE SCALE GENOMIC DNA]</scope>
    <source>
        <strain evidence="1">JCA_2017</strain>
    </source>
</reference>
<proteinExistence type="predicted"/>
<dbReference type="Proteomes" id="UP000257109">
    <property type="component" value="Unassembled WGS sequence"/>
</dbReference>
<accession>A0A371E391</accession>
<comment type="caution">
    <text evidence="1">The sequence shown here is derived from an EMBL/GenBank/DDBJ whole genome shotgun (WGS) entry which is preliminary data.</text>
</comment>
<organism evidence="1 2">
    <name type="scientific">Mucuna pruriens</name>
    <name type="common">Velvet bean</name>
    <name type="synonym">Dolichos pruriens</name>
    <dbReference type="NCBI Taxonomy" id="157652"/>
    <lineage>
        <taxon>Eukaryota</taxon>
        <taxon>Viridiplantae</taxon>
        <taxon>Streptophyta</taxon>
        <taxon>Embryophyta</taxon>
        <taxon>Tracheophyta</taxon>
        <taxon>Spermatophyta</taxon>
        <taxon>Magnoliopsida</taxon>
        <taxon>eudicotyledons</taxon>
        <taxon>Gunneridae</taxon>
        <taxon>Pentapetalae</taxon>
        <taxon>rosids</taxon>
        <taxon>fabids</taxon>
        <taxon>Fabales</taxon>
        <taxon>Fabaceae</taxon>
        <taxon>Papilionoideae</taxon>
        <taxon>50 kb inversion clade</taxon>
        <taxon>NPAAA clade</taxon>
        <taxon>indigoferoid/millettioid clade</taxon>
        <taxon>Phaseoleae</taxon>
        <taxon>Mucuna</taxon>
    </lineage>
</organism>
<evidence type="ECO:0008006" key="3">
    <source>
        <dbReference type="Google" id="ProtNLM"/>
    </source>
</evidence>
<name>A0A371E391_MUCPR</name>
<evidence type="ECO:0000313" key="1">
    <source>
        <dbReference type="EMBL" id="RDX60509.1"/>
    </source>
</evidence>
<sequence length="110" mass="12844">MFTYQKYEGLEIIKNFLDAKIANALCLDTFIYWLEDLSLGSLPLKVYYDNNSIVFYSNNNRSSTKSNFIDIKYLVVKEMVQEKHIYIEHIETNSILVDPHIGVAFEIILV</sequence>
<evidence type="ECO:0000313" key="2">
    <source>
        <dbReference type="Proteomes" id="UP000257109"/>
    </source>
</evidence>
<dbReference type="EMBL" id="QJKJ01016819">
    <property type="protein sequence ID" value="RDX60509.1"/>
    <property type="molecule type" value="Genomic_DNA"/>
</dbReference>
<dbReference type="OrthoDB" id="1414623at2759"/>
<dbReference type="AlphaFoldDB" id="A0A371E391"/>
<feature type="non-terminal residue" evidence="1">
    <location>
        <position position="1"/>
    </location>
</feature>
<protein>
    <recommendedName>
        <fullName evidence="3">Copia protein</fullName>
    </recommendedName>
</protein>